<name>A0A834IPG7_RHYFE</name>
<comment type="caution">
    <text evidence="2">The sequence shown here is derived from an EMBL/GenBank/DDBJ whole genome shotgun (WGS) entry which is preliminary data.</text>
</comment>
<organism evidence="2 3">
    <name type="scientific">Rhynchophorus ferrugineus</name>
    <name type="common">Red palm weevil</name>
    <name type="synonym">Curculio ferrugineus</name>
    <dbReference type="NCBI Taxonomy" id="354439"/>
    <lineage>
        <taxon>Eukaryota</taxon>
        <taxon>Metazoa</taxon>
        <taxon>Ecdysozoa</taxon>
        <taxon>Arthropoda</taxon>
        <taxon>Hexapoda</taxon>
        <taxon>Insecta</taxon>
        <taxon>Pterygota</taxon>
        <taxon>Neoptera</taxon>
        <taxon>Endopterygota</taxon>
        <taxon>Coleoptera</taxon>
        <taxon>Polyphaga</taxon>
        <taxon>Cucujiformia</taxon>
        <taxon>Curculionidae</taxon>
        <taxon>Dryophthorinae</taxon>
        <taxon>Rhynchophorus</taxon>
    </lineage>
</organism>
<keyword evidence="3" id="KW-1185">Reference proteome</keyword>
<protein>
    <submittedName>
        <fullName evidence="2">Uncharacterized protein</fullName>
    </submittedName>
</protein>
<dbReference type="EMBL" id="JAACXV010000065">
    <property type="protein sequence ID" value="KAF7284934.1"/>
    <property type="molecule type" value="Genomic_DNA"/>
</dbReference>
<evidence type="ECO:0000256" key="1">
    <source>
        <dbReference type="SAM" id="MobiDB-lite"/>
    </source>
</evidence>
<feature type="region of interest" description="Disordered" evidence="1">
    <location>
        <begin position="65"/>
        <end position="103"/>
    </location>
</feature>
<evidence type="ECO:0000313" key="2">
    <source>
        <dbReference type="EMBL" id="KAF7284934.1"/>
    </source>
</evidence>
<sequence length="114" mass="12607">MYVCHFSGHQLISRLGNFEFAPSDLISARKIDLYPAHPLLVLPVAQQVAVNTRVTGYKLKRELESEHSARVAEQPTLLSRSDRQHNKHVAATSNDDASSVPAAIWPPAHLPAFT</sequence>
<evidence type="ECO:0000313" key="3">
    <source>
        <dbReference type="Proteomes" id="UP000625711"/>
    </source>
</evidence>
<dbReference type="Proteomes" id="UP000625711">
    <property type="component" value="Unassembled WGS sequence"/>
</dbReference>
<reference evidence="2" key="1">
    <citation type="submission" date="2020-08" db="EMBL/GenBank/DDBJ databases">
        <title>Genome sequencing and assembly of the red palm weevil Rhynchophorus ferrugineus.</title>
        <authorList>
            <person name="Dias G.B."/>
            <person name="Bergman C.M."/>
            <person name="Manee M."/>
        </authorList>
    </citation>
    <scope>NUCLEOTIDE SEQUENCE</scope>
    <source>
        <strain evidence="2">AA-2017</strain>
        <tissue evidence="2">Whole larva</tissue>
    </source>
</reference>
<dbReference type="AlphaFoldDB" id="A0A834IPG7"/>
<accession>A0A834IPG7</accession>
<proteinExistence type="predicted"/>
<gene>
    <name evidence="2" type="ORF">GWI33_017413</name>
</gene>